<feature type="transmembrane region" description="Helical" evidence="2">
    <location>
        <begin position="45"/>
        <end position="65"/>
    </location>
</feature>
<evidence type="ECO:0000313" key="3">
    <source>
        <dbReference type="EMBL" id="OUS12543.1"/>
    </source>
</evidence>
<reference evidence="4" key="1">
    <citation type="journal article" date="2017" name="Proc. Natl. Acad. Sci. U.S.A.">
        <title>Simulation of Deepwater Horizon oil plume reveals substrate specialization within a complex community of hydrocarbon-degraders.</title>
        <authorList>
            <person name="Hu P."/>
            <person name="Dubinsky E.A."/>
            <person name="Probst A.J."/>
            <person name="Wang J."/>
            <person name="Sieber C.M.K."/>
            <person name="Tom L.M."/>
            <person name="Gardinali P."/>
            <person name="Banfield J.F."/>
            <person name="Atlas R.M."/>
            <person name="Andersen G.L."/>
        </authorList>
    </citation>
    <scope>NUCLEOTIDE SEQUENCE [LARGE SCALE GENOMIC DNA]</scope>
</reference>
<dbReference type="AlphaFoldDB" id="A0A1Z8AQH6"/>
<evidence type="ECO:0000313" key="4">
    <source>
        <dbReference type="Proteomes" id="UP000196102"/>
    </source>
</evidence>
<evidence type="ECO:0000256" key="2">
    <source>
        <dbReference type="SAM" id="Phobius"/>
    </source>
</evidence>
<organism evidence="3 4">
    <name type="scientific">Nonlabens dokdonensis</name>
    <dbReference type="NCBI Taxonomy" id="328515"/>
    <lineage>
        <taxon>Bacteria</taxon>
        <taxon>Pseudomonadati</taxon>
        <taxon>Bacteroidota</taxon>
        <taxon>Flavobacteriia</taxon>
        <taxon>Flavobacteriales</taxon>
        <taxon>Flavobacteriaceae</taxon>
        <taxon>Nonlabens</taxon>
    </lineage>
</organism>
<comment type="caution">
    <text evidence="3">The sequence shown here is derived from an EMBL/GenBank/DDBJ whole genome shotgun (WGS) entry which is preliminary data.</text>
</comment>
<evidence type="ECO:0000256" key="1">
    <source>
        <dbReference type="SAM" id="MobiDB-lite"/>
    </source>
</evidence>
<dbReference type="Proteomes" id="UP000196102">
    <property type="component" value="Unassembled WGS sequence"/>
</dbReference>
<sequence length="452" mass="50817">MGTKRDIGSSIKEKLNALEAAPDEMVWSRLQDSLDNKKKRRIVPLWFWFVGVGILFIGGFIGVSMNSVFENVNSNQITIDRKSSTSNGASTTPLDTQTDNFLNSTQPENVDVSLKETALRNSEKVDESNNLNTIVKTNKPLKTKEEMKKAVKLSDSHISGSNNLNIGVVSQQVDNINSSGINKNVVFDSIKNAAHLVNQEEDLVNASASVLREKDSVQKIKKDVLDKNLKKQEQNPWSVSVSTIFNSYDNFRSGSLLDPSLDSNQVSREFKINYGASLNYDLNQQWTIRTGANYVSYKQGTQNVDPSFTDVTRLNYVDYSIDAATLDMATASSSELEIIQEFTYLELPLQLRYSIYGNKIDIGAIGGLTYRLRLDDAIFVRGDSSTIEIGDSSTFYDSGVSAHVAFASRIKINKRFYFNIEPTYYFHIRPYETNRINSPSEFRVTTSLEYKF</sequence>
<proteinExistence type="predicted"/>
<keyword evidence="2" id="KW-0472">Membrane</keyword>
<name>A0A1Z8AQH6_9FLAO</name>
<dbReference type="RefSeq" id="WP_303687344.1">
    <property type="nucleotide sequence ID" value="NZ_CAJXYO010000005.1"/>
</dbReference>
<dbReference type="EMBL" id="MAAX01000158">
    <property type="protein sequence ID" value="OUS12543.1"/>
    <property type="molecule type" value="Genomic_DNA"/>
</dbReference>
<gene>
    <name evidence="3" type="ORF">A9Q93_10285</name>
</gene>
<feature type="region of interest" description="Disordered" evidence="1">
    <location>
        <begin position="81"/>
        <end position="107"/>
    </location>
</feature>
<keyword evidence="2" id="KW-0812">Transmembrane</keyword>
<evidence type="ECO:0008006" key="5">
    <source>
        <dbReference type="Google" id="ProtNLM"/>
    </source>
</evidence>
<accession>A0A1Z8AQH6</accession>
<keyword evidence="2" id="KW-1133">Transmembrane helix</keyword>
<protein>
    <recommendedName>
        <fullName evidence="5">Outer membrane protein beta-barrel domain-containing protein</fullName>
    </recommendedName>
</protein>